<keyword evidence="3" id="KW-1185">Reference proteome</keyword>
<organism evidence="3">
    <name type="scientific">Naegleria gruberi</name>
    <name type="common">Amoeba</name>
    <dbReference type="NCBI Taxonomy" id="5762"/>
    <lineage>
        <taxon>Eukaryota</taxon>
        <taxon>Discoba</taxon>
        <taxon>Heterolobosea</taxon>
        <taxon>Tetramitia</taxon>
        <taxon>Eutetramitia</taxon>
        <taxon>Vahlkampfiidae</taxon>
        <taxon>Naegleria</taxon>
    </lineage>
</organism>
<dbReference type="VEuPathDB" id="AmoebaDB:NAEGRDRAFT_63170"/>
<evidence type="ECO:0000313" key="3">
    <source>
        <dbReference type="Proteomes" id="UP000006671"/>
    </source>
</evidence>
<dbReference type="RefSeq" id="XP_002681437.1">
    <property type="nucleotide sequence ID" value="XM_002681391.1"/>
</dbReference>
<dbReference type="GeneID" id="8861525"/>
<accession>D2V2Z5</accession>
<dbReference type="InParanoid" id="D2V2Z5"/>
<name>D2V2Z5_NAEGR</name>
<gene>
    <name evidence="2" type="ORF">NAEGRDRAFT_63170</name>
</gene>
<evidence type="ECO:0000313" key="2">
    <source>
        <dbReference type="EMBL" id="EFC48693.1"/>
    </source>
</evidence>
<feature type="compositionally biased region" description="Polar residues" evidence="1">
    <location>
        <begin position="1"/>
        <end position="23"/>
    </location>
</feature>
<dbReference type="Proteomes" id="UP000006671">
    <property type="component" value="Unassembled WGS sequence"/>
</dbReference>
<protein>
    <submittedName>
        <fullName evidence="2">Predicted protein</fullName>
    </submittedName>
</protein>
<dbReference type="EMBL" id="GG738850">
    <property type="protein sequence ID" value="EFC48693.1"/>
    <property type="molecule type" value="Genomic_DNA"/>
</dbReference>
<evidence type="ECO:0000256" key="1">
    <source>
        <dbReference type="SAM" id="MobiDB-lite"/>
    </source>
</evidence>
<sequence length="595" mass="66530">MSGLQRNNRNNIVSTDDSSSSHKYLSASDSHHRNNMDTCNQQFELNVSDGTCALLGSDTLDGISTHILHSNIQNTSDILSSFISNFDVTSGSASNTCMQTTSTAFQPTCYDQQHPFFSIAKDLPANGMFALSSDKFKIIYPRLPLFIITIQNCNVLLKLLEENNQISLSCHIAAFKVDGKFDVITFNEGPLNQDMSFEELLQKHVTSPVREGGVINIEFHPRGSILPSDMELSMYSHFTINFQLICNCNSLIDQISLAPFKIPNVSISMKEDFSSSSKYIIGSLAGRSDSLIKKGTKKLPSPISVKLSKKLMDQCFNSGMKELYLNVYVRGEDGISCDSFMEHNHSDQYCLLKHSIFKLRPDIYTYSIDEELGKLEKGEKKPQKSKFRLGIALTTKFMVKNKDFSKKIIKFKTSNNGKSIVAWSETTQFSCATRQEICLKGSKRGRNELEGSDCASVVTSSIVDESPPPTPQSKIGWTCFNTTITPTSTTYSSFIHPTEAKKTNNEKSNLIQSLVEMRNEFSKYMEQQIYLQKEFEIKSQTLIDLLERSGAESPSQSIPVHFSGLVPNQGVEGTFVSQCHSVFCLMELSLLQVEE</sequence>
<dbReference type="AlphaFoldDB" id="D2V2Z5"/>
<proteinExistence type="predicted"/>
<dbReference type="KEGG" id="ngr:NAEGRDRAFT_63170"/>
<feature type="region of interest" description="Disordered" evidence="1">
    <location>
        <begin position="1"/>
        <end position="31"/>
    </location>
</feature>
<reference evidence="2 3" key="1">
    <citation type="journal article" date="2010" name="Cell">
        <title>The genome of Naegleria gruberi illuminates early eukaryotic versatility.</title>
        <authorList>
            <person name="Fritz-Laylin L.K."/>
            <person name="Prochnik S.E."/>
            <person name="Ginger M.L."/>
            <person name="Dacks J.B."/>
            <person name="Carpenter M.L."/>
            <person name="Field M.C."/>
            <person name="Kuo A."/>
            <person name="Paredez A."/>
            <person name="Chapman J."/>
            <person name="Pham J."/>
            <person name="Shu S."/>
            <person name="Neupane R."/>
            <person name="Cipriano M."/>
            <person name="Mancuso J."/>
            <person name="Tu H."/>
            <person name="Salamov A."/>
            <person name="Lindquist E."/>
            <person name="Shapiro H."/>
            <person name="Lucas S."/>
            <person name="Grigoriev I.V."/>
            <person name="Cande W.Z."/>
            <person name="Fulton C."/>
            <person name="Rokhsar D.S."/>
            <person name="Dawson S.C."/>
        </authorList>
    </citation>
    <scope>NUCLEOTIDE SEQUENCE [LARGE SCALE GENOMIC DNA]</scope>
    <source>
        <strain evidence="2 3">NEG-M</strain>
    </source>
</reference>